<protein>
    <submittedName>
        <fullName evidence="1">Uncharacterized protein</fullName>
    </submittedName>
</protein>
<keyword evidence="2" id="KW-1185">Reference proteome</keyword>
<evidence type="ECO:0000313" key="1">
    <source>
        <dbReference type="EMBL" id="OCH84066.1"/>
    </source>
</evidence>
<name>A0A8E2AGI6_9APHY</name>
<evidence type="ECO:0000313" key="2">
    <source>
        <dbReference type="Proteomes" id="UP000250043"/>
    </source>
</evidence>
<dbReference type="Proteomes" id="UP000250043">
    <property type="component" value="Unassembled WGS sequence"/>
</dbReference>
<proteinExistence type="predicted"/>
<dbReference type="EMBL" id="KV722731">
    <property type="protein sequence ID" value="OCH84066.1"/>
    <property type="molecule type" value="Genomic_DNA"/>
</dbReference>
<dbReference type="AlphaFoldDB" id="A0A8E2AGI6"/>
<organism evidence="1 2">
    <name type="scientific">Obba rivulosa</name>
    <dbReference type="NCBI Taxonomy" id="1052685"/>
    <lineage>
        <taxon>Eukaryota</taxon>
        <taxon>Fungi</taxon>
        <taxon>Dikarya</taxon>
        <taxon>Basidiomycota</taxon>
        <taxon>Agaricomycotina</taxon>
        <taxon>Agaricomycetes</taxon>
        <taxon>Polyporales</taxon>
        <taxon>Gelatoporiaceae</taxon>
        <taxon>Obba</taxon>
    </lineage>
</organism>
<reference evidence="1 2" key="1">
    <citation type="submission" date="2016-07" db="EMBL/GenBank/DDBJ databases">
        <title>Draft genome of the white-rot fungus Obba rivulosa 3A-2.</title>
        <authorList>
            <consortium name="DOE Joint Genome Institute"/>
            <person name="Miettinen O."/>
            <person name="Riley R."/>
            <person name="Acob R."/>
            <person name="Barry K."/>
            <person name="Cullen D."/>
            <person name="De Vries R."/>
            <person name="Hainaut M."/>
            <person name="Hatakka A."/>
            <person name="Henrissat B."/>
            <person name="Hilden K."/>
            <person name="Kuo R."/>
            <person name="Labutti K."/>
            <person name="Lipzen A."/>
            <person name="Makela M.R."/>
            <person name="Sandor L."/>
            <person name="Spatafora J.W."/>
            <person name="Grigoriev I.V."/>
            <person name="Hibbett D.S."/>
        </authorList>
    </citation>
    <scope>NUCLEOTIDE SEQUENCE [LARGE SCALE GENOMIC DNA]</scope>
    <source>
        <strain evidence="1 2">3A-2</strain>
    </source>
</reference>
<sequence>MRVSVNAGKAIAAEQMSSVRDGASRAAWRQAEFVARVNGQALMMLSLSVGKRQSIRSRLSSTDTSVELISHGGYVRHG</sequence>
<gene>
    <name evidence="1" type="ORF">OBBRIDRAFT_453577</name>
</gene>
<accession>A0A8E2AGI6</accession>